<evidence type="ECO:0000313" key="4">
    <source>
        <dbReference type="EMBL" id="OQS40985.1"/>
    </source>
</evidence>
<evidence type="ECO:0000256" key="2">
    <source>
        <dbReference type="PIRSR" id="PIRSR002825-1"/>
    </source>
</evidence>
<keyword evidence="2" id="KW-0408">Iron</keyword>
<evidence type="ECO:0000313" key="5">
    <source>
        <dbReference type="Proteomes" id="UP000192721"/>
    </source>
</evidence>
<dbReference type="GO" id="GO:0046872">
    <property type="term" value="F:metal ion binding"/>
    <property type="evidence" value="ECO:0007669"/>
    <property type="project" value="UniProtKB-KW"/>
</dbReference>
<dbReference type="Proteomes" id="UP000192721">
    <property type="component" value="Unassembled WGS sequence"/>
</dbReference>
<dbReference type="AlphaFoldDB" id="A0A1W0D1U6"/>
<dbReference type="Pfam" id="PF13343">
    <property type="entry name" value="SBP_bac_6"/>
    <property type="match status" value="1"/>
</dbReference>
<reference evidence="4 5" key="1">
    <citation type="submission" date="2017-02" db="EMBL/GenBank/DDBJ databases">
        <title>Chromobacterium haemolyticum H5244.</title>
        <authorList>
            <person name="Gulvik C.A."/>
        </authorList>
    </citation>
    <scope>NUCLEOTIDE SEQUENCE [LARGE SCALE GENOMIC DNA]</scope>
    <source>
        <strain evidence="4 5">H5244</strain>
    </source>
</reference>
<dbReference type="NCBIfam" id="TIGR03261">
    <property type="entry name" value="phnS2"/>
    <property type="match status" value="1"/>
</dbReference>
<dbReference type="PANTHER" id="PTHR30006:SF2">
    <property type="entry name" value="ABC TRANSPORTER SUBSTRATE-BINDING PROTEIN"/>
    <property type="match status" value="1"/>
</dbReference>
<feature type="binding site" evidence="2">
    <location>
        <position position="228"/>
    </location>
    <ligand>
        <name>Fe cation</name>
        <dbReference type="ChEBI" id="CHEBI:24875"/>
    </ligand>
</feature>
<keyword evidence="2" id="KW-0479">Metal-binding</keyword>
<name>A0A1W0D1U6_9NEIS</name>
<proteinExistence type="predicted"/>
<accession>A0A1W0D1U6</accession>
<comment type="caution">
    <text evidence="4">The sequence shown here is derived from an EMBL/GenBank/DDBJ whole genome shotgun (WGS) entry which is preliminary data.</text>
</comment>
<evidence type="ECO:0000256" key="3">
    <source>
        <dbReference type="SAM" id="SignalP"/>
    </source>
</evidence>
<dbReference type="CDD" id="cd13544">
    <property type="entry name" value="PBP2_Fbp_like_1"/>
    <property type="match status" value="1"/>
</dbReference>
<feature type="signal peptide" evidence="3">
    <location>
        <begin position="1"/>
        <end position="25"/>
    </location>
</feature>
<dbReference type="PANTHER" id="PTHR30006">
    <property type="entry name" value="THIAMINE-BINDING PERIPLASMIC PROTEIN-RELATED"/>
    <property type="match status" value="1"/>
</dbReference>
<dbReference type="PIRSF" id="PIRSF002825">
    <property type="entry name" value="CfbpA"/>
    <property type="match status" value="1"/>
</dbReference>
<dbReference type="SUPFAM" id="SSF53850">
    <property type="entry name" value="Periplasmic binding protein-like II"/>
    <property type="match status" value="1"/>
</dbReference>
<sequence length="342" mass="37546">MSMKQLIALAAGLALSGLTAPLAQAATTLTVYTALEADQVKEYKEAFEKANPDIEIRFVRESTGIITAKLLSEKNNPQADAVWGLAATSLMVLDQQGMLQPYAPKGVDKLSPQFVDKAKPPKWTGMNVWAATICFNTVEAAKKNLPKPESWADLAKPVYKGQIVMPHPASSGTGYLDVSAWLQMMGEKKGWDYMDKLHVNMAQYVHSGSKPCKMAAAGEYPIGISFEYRGAQLKEKGAPIDLIYPKEGLGWDLEATAIIKGSKKLAAAQKLADFSVSLPAMRLYEKNYAVLAMPGVAKPNPFIPADYAQRLSKNNFAWAAKQREAILREWSRRYESKAEPKS</sequence>
<dbReference type="InterPro" id="IPR017663">
    <property type="entry name" value="ABC_2-AEP-bd"/>
</dbReference>
<dbReference type="EMBL" id="MUKV01000009">
    <property type="protein sequence ID" value="OQS40985.1"/>
    <property type="molecule type" value="Genomic_DNA"/>
</dbReference>
<gene>
    <name evidence="4" type="ORF">B0T45_09110</name>
</gene>
<dbReference type="GO" id="GO:0030975">
    <property type="term" value="F:thiamine binding"/>
    <property type="evidence" value="ECO:0007669"/>
    <property type="project" value="TreeGrafter"/>
</dbReference>
<dbReference type="GO" id="GO:0030288">
    <property type="term" value="C:outer membrane-bounded periplasmic space"/>
    <property type="evidence" value="ECO:0007669"/>
    <property type="project" value="TreeGrafter"/>
</dbReference>
<dbReference type="GO" id="GO:0015888">
    <property type="term" value="P:thiamine transport"/>
    <property type="evidence" value="ECO:0007669"/>
    <property type="project" value="TreeGrafter"/>
</dbReference>
<dbReference type="Gene3D" id="3.40.190.10">
    <property type="entry name" value="Periplasmic binding protein-like II"/>
    <property type="match status" value="2"/>
</dbReference>
<protein>
    <submittedName>
        <fullName evidence="4">Putative 2-aminoethylphosphonate ABC transporter substrate-binding protein</fullName>
    </submittedName>
</protein>
<feature type="chain" id="PRO_5010667905" evidence="3">
    <location>
        <begin position="26"/>
        <end position="342"/>
    </location>
</feature>
<dbReference type="InterPro" id="IPR026045">
    <property type="entry name" value="Ferric-bd"/>
</dbReference>
<dbReference type="GO" id="GO:0030976">
    <property type="term" value="F:thiamine pyrophosphate binding"/>
    <property type="evidence" value="ECO:0007669"/>
    <property type="project" value="TreeGrafter"/>
</dbReference>
<organism evidence="4 5">
    <name type="scientific">Chromobacterium haemolyticum</name>
    <dbReference type="NCBI Taxonomy" id="394935"/>
    <lineage>
        <taxon>Bacteria</taxon>
        <taxon>Pseudomonadati</taxon>
        <taxon>Pseudomonadota</taxon>
        <taxon>Betaproteobacteria</taxon>
        <taxon>Neisseriales</taxon>
        <taxon>Chromobacteriaceae</taxon>
        <taxon>Chromobacterium</taxon>
    </lineage>
</organism>
<evidence type="ECO:0000256" key="1">
    <source>
        <dbReference type="ARBA" id="ARBA00022729"/>
    </source>
</evidence>
<keyword evidence="1 3" id="KW-0732">Signal</keyword>